<dbReference type="InterPro" id="IPR023796">
    <property type="entry name" value="Serpin_dom"/>
</dbReference>
<feature type="chain" id="PRO_5003578293" description="Serpin domain-containing protein" evidence="3">
    <location>
        <begin position="24"/>
        <end position="412"/>
    </location>
</feature>
<dbReference type="AlphaFoldDB" id="H2YT09"/>
<dbReference type="PANTHER" id="PTHR11461">
    <property type="entry name" value="SERINE PROTEASE INHIBITOR, SERPIN"/>
    <property type="match status" value="1"/>
</dbReference>
<reference evidence="5" key="3">
    <citation type="submission" date="2025-09" db="UniProtKB">
        <authorList>
            <consortium name="Ensembl"/>
        </authorList>
    </citation>
    <scope>IDENTIFICATION</scope>
</reference>
<dbReference type="InterPro" id="IPR023795">
    <property type="entry name" value="Serpin_CS"/>
</dbReference>
<dbReference type="HOGENOM" id="CLU_023330_0_2_1"/>
<evidence type="ECO:0000313" key="6">
    <source>
        <dbReference type="Proteomes" id="UP000007875"/>
    </source>
</evidence>
<keyword evidence="6" id="KW-1185">Reference proteome</keyword>
<reference evidence="6" key="1">
    <citation type="submission" date="2003-08" db="EMBL/GenBank/DDBJ databases">
        <authorList>
            <person name="Birren B."/>
            <person name="Nusbaum C."/>
            <person name="Abebe A."/>
            <person name="Abouelleil A."/>
            <person name="Adekoya E."/>
            <person name="Ait-zahra M."/>
            <person name="Allen N."/>
            <person name="Allen T."/>
            <person name="An P."/>
            <person name="Anderson M."/>
            <person name="Anderson S."/>
            <person name="Arachchi H."/>
            <person name="Armbruster J."/>
            <person name="Bachantsang P."/>
            <person name="Baldwin J."/>
            <person name="Barry A."/>
            <person name="Bayul T."/>
            <person name="Blitshsteyn B."/>
            <person name="Bloom T."/>
            <person name="Blye J."/>
            <person name="Boguslavskiy L."/>
            <person name="Borowsky M."/>
            <person name="Boukhgalter B."/>
            <person name="Brunache A."/>
            <person name="Butler J."/>
            <person name="Calixte N."/>
            <person name="Calvo S."/>
            <person name="Camarata J."/>
            <person name="Campo K."/>
            <person name="Chang J."/>
            <person name="Cheshatsang Y."/>
            <person name="Citroen M."/>
            <person name="Collymore A."/>
            <person name="Considine T."/>
            <person name="Cook A."/>
            <person name="Cooke P."/>
            <person name="Corum B."/>
            <person name="Cuomo C."/>
            <person name="David R."/>
            <person name="Dawoe T."/>
            <person name="Degray S."/>
            <person name="Dodge S."/>
            <person name="Dooley K."/>
            <person name="Dorje P."/>
            <person name="Dorjee K."/>
            <person name="Dorris L."/>
            <person name="Duffey N."/>
            <person name="Dupes A."/>
            <person name="Elkins T."/>
            <person name="Engels R."/>
            <person name="Erickson J."/>
            <person name="Farina A."/>
            <person name="Faro S."/>
            <person name="Ferreira P."/>
            <person name="Fischer H."/>
            <person name="Fitzgerald M."/>
            <person name="Foley K."/>
            <person name="Gage D."/>
            <person name="Galagan J."/>
            <person name="Gearin G."/>
            <person name="Gnerre S."/>
            <person name="Gnirke A."/>
            <person name="Goyette A."/>
            <person name="Graham J."/>
            <person name="Grandbois E."/>
            <person name="Gyaltsen K."/>
            <person name="Hafez N."/>
            <person name="Hagopian D."/>
            <person name="Hagos B."/>
            <person name="Hall J."/>
            <person name="Hatcher B."/>
            <person name="Heller A."/>
            <person name="Higgins H."/>
            <person name="Honan T."/>
            <person name="Horn A."/>
            <person name="Houde N."/>
            <person name="Hughes L."/>
            <person name="Hulme W."/>
            <person name="Husby E."/>
            <person name="Iliev I."/>
            <person name="Jaffe D."/>
            <person name="Jones C."/>
            <person name="Kamal M."/>
            <person name="Kamat A."/>
            <person name="Kamvysselis M."/>
            <person name="Karlsson E."/>
            <person name="Kells C."/>
            <person name="Kieu A."/>
            <person name="Kisner P."/>
            <person name="Kodira C."/>
            <person name="Kulbokas E."/>
            <person name="Labutti K."/>
            <person name="Lama D."/>
            <person name="Landers T."/>
            <person name="Leger J."/>
            <person name="Levine S."/>
            <person name="Lewis D."/>
            <person name="Lewis T."/>
            <person name="Lindblad-toh K."/>
            <person name="Liu X."/>
            <person name="Lokyitsang T."/>
            <person name="Lokyitsang Y."/>
            <person name="Lucien O."/>
            <person name="Lui A."/>
            <person name="Ma L.J."/>
            <person name="Mabbitt R."/>
            <person name="Macdonald J."/>
            <person name="Maclean C."/>
            <person name="Major J."/>
            <person name="Manning J."/>
            <person name="Marabella R."/>
            <person name="Maru K."/>
            <person name="Matthews C."/>
            <person name="Mauceli E."/>
            <person name="Mccarthy M."/>
            <person name="Mcdonough S."/>
            <person name="Mcghee T."/>
            <person name="Meldrim J."/>
            <person name="Meneus L."/>
            <person name="Mesirov J."/>
            <person name="Mihalev A."/>
            <person name="Mihova T."/>
            <person name="Mikkelsen T."/>
            <person name="Mlenga V."/>
            <person name="Moru K."/>
            <person name="Mozes J."/>
            <person name="Mulrain L."/>
            <person name="Munson G."/>
            <person name="Naylor J."/>
            <person name="Newes C."/>
            <person name="Nguyen C."/>
            <person name="Nguyen N."/>
            <person name="Nguyen T."/>
            <person name="Nicol R."/>
            <person name="Nielsen C."/>
            <person name="Nizzari M."/>
            <person name="Norbu C."/>
            <person name="Norbu N."/>
            <person name="O'donnell P."/>
            <person name="Okoawo O."/>
            <person name="O'leary S."/>
            <person name="Omotosho B."/>
            <person name="O'neill K."/>
            <person name="Osman S."/>
            <person name="Parker S."/>
            <person name="Perrin D."/>
            <person name="Phunkhang P."/>
            <person name="Piqani B."/>
            <person name="Purcell S."/>
            <person name="Rachupka T."/>
            <person name="Ramasamy U."/>
            <person name="Rameau R."/>
            <person name="Ray V."/>
            <person name="Raymond C."/>
            <person name="Retta R."/>
            <person name="Richardson S."/>
            <person name="Rise C."/>
            <person name="Rodriguez J."/>
            <person name="Rogers J."/>
            <person name="Rogov P."/>
            <person name="Rutman M."/>
            <person name="Schupbach R."/>
            <person name="Seaman C."/>
            <person name="Settipalli S."/>
            <person name="Sharpe T."/>
            <person name="Sheridan J."/>
            <person name="Sherpa N."/>
            <person name="Shi J."/>
            <person name="Smirnov S."/>
            <person name="Smith C."/>
            <person name="Sougnez C."/>
            <person name="Spencer B."/>
            <person name="Stalker J."/>
            <person name="Stange-thomann N."/>
            <person name="Stavropoulos S."/>
            <person name="Stetson K."/>
            <person name="Stone C."/>
            <person name="Stone S."/>
            <person name="Stubbs M."/>
            <person name="Talamas J."/>
            <person name="Tchuinga P."/>
            <person name="Tenzing P."/>
            <person name="Tesfaye S."/>
            <person name="Theodore J."/>
            <person name="Thoulutsang Y."/>
            <person name="Topham K."/>
            <person name="Towey S."/>
            <person name="Tsamla T."/>
            <person name="Tsomo N."/>
            <person name="Vallee D."/>
            <person name="Vassiliev H."/>
            <person name="Venkataraman V."/>
            <person name="Vinson J."/>
            <person name="Vo A."/>
            <person name="Wade C."/>
            <person name="Wang S."/>
            <person name="Wangchuk T."/>
            <person name="Wangdi T."/>
            <person name="Whittaker C."/>
            <person name="Wilkinson J."/>
            <person name="Wu Y."/>
            <person name="Wyman D."/>
            <person name="Yadav S."/>
            <person name="Yang S."/>
            <person name="Yang X."/>
            <person name="Yeager S."/>
            <person name="Yee E."/>
            <person name="Young G."/>
            <person name="Zainoun J."/>
            <person name="Zembeck L."/>
            <person name="Zimmer A."/>
            <person name="Zody M."/>
            <person name="Lander E."/>
        </authorList>
    </citation>
    <scope>NUCLEOTIDE SEQUENCE [LARGE SCALE GENOMIC DNA]</scope>
</reference>
<proteinExistence type="inferred from homology"/>
<dbReference type="GO" id="GO:0004867">
    <property type="term" value="F:serine-type endopeptidase inhibitor activity"/>
    <property type="evidence" value="ECO:0007669"/>
    <property type="project" value="InterPro"/>
</dbReference>
<name>H2YT09_CIOSA</name>
<feature type="signal peptide" evidence="3">
    <location>
        <begin position="1"/>
        <end position="23"/>
    </location>
</feature>
<dbReference type="InterPro" id="IPR042178">
    <property type="entry name" value="Serpin_sf_1"/>
</dbReference>
<dbReference type="Gene3D" id="3.30.497.10">
    <property type="entry name" value="Antithrombin, subunit I, domain 2"/>
    <property type="match status" value="1"/>
</dbReference>
<protein>
    <recommendedName>
        <fullName evidence="4">Serpin domain-containing protein</fullName>
    </recommendedName>
</protein>
<dbReference type="InterPro" id="IPR036186">
    <property type="entry name" value="Serpin_sf"/>
</dbReference>
<dbReference type="Pfam" id="PF00079">
    <property type="entry name" value="Serpin"/>
    <property type="match status" value="1"/>
</dbReference>
<dbReference type="GeneTree" id="ENSGT00940000163730"/>
<organism evidence="5 6">
    <name type="scientific">Ciona savignyi</name>
    <name type="common">Pacific transparent sea squirt</name>
    <dbReference type="NCBI Taxonomy" id="51511"/>
    <lineage>
        <taxon>Eukaryota</taxon>
        <taxon>Metazoa</taxon>
        <taxon>Chordata</taxon>
        <taxon>Tunicata</taxon>
        <taxon>Ascidiacea</taxon>
        <taxon>Phlebobranchia</taxon>
        <taxon>Cionidae</taxon>
        <taxon>Ciona</taxon>
    </lineage>
</organism>
<dbReference type="PANTHER" id="PTHR11461:SF211">
    <property type="entry name" value="GH10112P-RELATED"/>
    <property type="match status" value="1"/>
</dbReference>
<evidence type="ECO:0000256" key="1">
    <source>
        <dbReference type="ARBA" id="ARBA00009500"/>
    </source>
</evidence>
<dbReference type="eggNOG" id="KOG2392">
    <property type="taxonomic scope" value="Eukaryota"/>
</dbReference>
<reference evidence="5" key="2">
    <citation type="submission" date="2025-08" db="UniProtKB">
        <authorList>
            <consortium name="Ensembl"/>
        </authorList>
    </citation>
    <scope>IDENTIFICATION</scope>
</reference>
<sequence length="412" mass="46110">MATIGLTLISALLVLSGQHSIEAYTSSAAFRDTTAIALHNFGVDLFCKLAPNWDRNENVAISPMSMYAVLSILLPGLQGSSYDQVYHALGMSHLDGDGIDRESDMCGLVFQENANYELHRANRIYSDLRVQIKKSYKQAAMTHHKSPVKKVDFVLAPRKSRKKMNRYVAKHTNDEITELIPQEAITQDTKIFLVNAIYLKVLWQTSFIRQATTKANFQISPTRSKQVSTMYTSSARCFFQPNYPSLQSDIVVLPFKGNAMSMIFIVPTSPGNFAPLESATASGDLRQMMEVVWNTHYPEMETCEVHLPKFKVHHTVDDLIGALQLMNVSDIFSPDDADLSLMTTEQLYVSDMRHQAVIKVDELGVKATGATSIGISGRSYPTLVQINRPFMYMIRHEATGALLFMGRIVNPK</sequence>
<evidence type="ECO:0000259" key="4">
    <source>
        <dbReference type="SMART" id="SM00093"/>
    </source>
</evidence>
<dbReference type="InParanoid" id="H2YT09"/>
<dbReference type="SMART" id="SM00093">
    <property type="entry name" value="SERPIN"/>
    <property type="match status" value="1"/>
</dbReference>
<dbReference type="InterPro" id="IPR042185">
    <property type="entry name" value="Serpin_sf_2"/>
</dbReference>
<dbReference type="Gene3D" id="2.30.39.10">
    <property type="entry name" value="Alpha-1-antitrypsin, domain 1"/>
    <property type="match status" value="1"/>
</dbReference>
<dbReference type="InterPro" id="IPR000215">
    <property type="entry name" value="Serpin_fam"/>
</dbReference>
<dbReference type="OMA" id="MYMIRHE"/>
<dbReference type="Proteomes" id="UP000007875">
    <property type="component" value="Unassembled WGS sequence"/>
</dbReference>
<dbReference type="GO" id="GO:0005615">
    <property type="term" value="C:extracellular space"/>
    <property type="evidence" value="ECO:0007669"/>
    <property type="project" value="InterPro"/>
</dbReference>
<dbReference type="PROSITE" id="PS00284">
    <property type="entry name" value="SERPIN"/>
    <property type="match status" value="1"/>
</dbReference>
<comment type="similarity">
    <text evidence="1 2">Belongs to the serpin family.</text>
</comment>
<accession>H2YT09</accession>
<dbReference type="STRING" id="51511.ENSCSAVP00000008469"/>
<dbReference type="SUPFAM" id="SSF56574">
    <property type="entry name" value="Serpins"/>
    <property type="match status" value="1"/>
</dbReference>
<keyword evidence="3" id="KW-0732">Signal</keyword>
<feature type="domain" description="Serpin" evidence="4">
    <location>
        <begin position="43"/>
        <end position="411"/>
    </location>
</feature>
<evidence type="ECO:0000256" key="3">
    <source>
        <dbReference type="SAM" id="SignalP"/>
    </source>
</evidence>
<evidence type="ECO:0000256" key="2">
    <source>
        <dbReference type="RuleBase" id="RU000411"/>
    </source>
</evidence>
<dbReference type="Ensembl" id="ENSCSAVT00000008578.1">
    <property type="protein sequence ID" value="ENSCSAVP00000008469.1"/>
    <property type="gene ID" value="ENSCSAVG00000005029.1"/>
</dbReference>
<dbReference type="CDD" id="cd00172">
    <property type="entry name" value="serpin"/>
    <property type="match status" value="1"/>
</dbReference>
<evidence type="ECO:0000313" key="5">
    <source>
        <dbReference type="Ensembl" id="ENSCSAVP00000008469.1"/>
    </source>
</evidence>